<evidence type="ECO:0000256" key="1">
    <source>
        <dbReference type="SAM" id="MobiDB-lite"/>
    </source>
</evidence>
<feature type="region of interest" description="Disordered" evidence="1">
    <location>
        <begin position="1"/>
        <end position="20"/>
    </location>
</feature>
<dbReference type="Proteomes" id="UP000186601">
    <property type="component" value="Unassembled WGS sequence"/>
</dbReference>
<dbReference type="STRING" id="98765.A0A2R6NW20"/>
<dbReference type="PANTHER" id="PTHR45737">
    <property type="entry name" value="VON WILLEBRAND FACTOR A DOMAIN-CONTAINING PROTEIN 5A"/>
    <property type="match status" value="1"/>
</dbReference>
<accession>A0A2R6NW20</accession>
<name>A0A2R6NW20_9APHY</name>
<dbReference type="PANTHER" id="PTHR45737:SF6">
    <property type="entry name" value="VON WILLEBRAND FACTOR A DOMAIN-CONTAINING PROTEIN 5A"/>
    <property type="match status" value="1"/>
</dbReference>
<organism evidence="2 3">
    <name type="scientific">Hermanssonia centrifuga</name>
    <dbReference type="NCBI Taxonomy" id="98765"/>
    <lineage>
        <taxon>Eukaryota</taxon>
        <taxon>Fungi</taxon>
        <taxon>Dikarya</taxon>
        <taxon>Basidiomycota</taxon>
        <taxon>Agaricomycotina</taxon>
        <taxon>Agaricomycetes</taxon>
        <taxon>Polyporales</taxon>
        <taxon>Meruliaceae</taxon>
        <taxon>Hermanssonia</taxon>
    </lineage>
</organism>
<evidence type="ECO:0000313" key="3">
    <source>
        <dbReference type="Proteomes" id="UP000186601"/>
    </source>
</evidence>
<dbReference type="EMBL" id="MLYV02000769">
    <property type="protein sequence ID" value="PSR77889.1"/>
    <property type="molecule type" value="Genomic_DNA"/>
</dbReference>
<reference evidence="2 3" key="1">
    <citation type="submission" date="2018-02" db="EMBL/GenBank/DDBJ databases">
        <title>Genome sequence of the basidiomycete white-rot fungus Phlebia centrifuga.</title>
        <authorList>
            <person name="Granchi Z."/>
            <person name="Peng M."/>
            <person name="de Vries R.P."/>
            <person name="Hilden K."/>
            <person name="Makela M.R."/>
            <person name="Grigoriev I."/>
            <person name="Riley R."/>
        </authorList>
    </citation>
    <scope>NUCLEOTIDE SEQUENCE [LARGE SCALE GENOMIC DNA]</scope>
    <source>
        <strain evidence="2 3">FBCC195</strain>
    </source>
</reference>
<evidence type="ECO:0000313" key="2">
    <source>
        <dbReference type="EMBL" id="PSR77889.1"/>
    </source>
</evidence>
<sequence>MDITTQHPAHETGPLEKRRKIADYPAQSQGTAESPVLHISSSVTATTPDVRVVLGSPRCAEDQVVQLVRLQSFDGSFPANTMLVQIVGNKALDEGRELGVDADLWATVLAMAYLQKYMAKQPELLEGLLEKAIEFVKQQGGADLADLLAKAQALVA</sequence>
<proteinExistence type="predicted"/>
<protein>
    <submittedName>
        <fullName evidence="2">Uncharacterized protein</fullName>
    </submittedName>
</protein>
<gene>
    <name evidence="2" type="ORF">PHLCEN_2v7669</name>
</gene>
<keyword evidence="3" id="KW-1185">Reference proteome</keyword>
<dbReference type="OrthoDB" id="1729737at2759"/>
<dbReference type="AlphaFoldDB" id="A0A2R6NW20"/>
<comment type="caution">
    <text evidence="2">The sequence shown here is derived from an EMBL/GenBank/DDBJ whole genome shotgun (WGS) entry which is preliminary data.</text>
</comment>